<sequence length="39" mass="4564">MLFSKCKICKSALCFYNHIFPGFPVNRCHSNNLKEVVQF</sequence>
<name>A0A8S5RP42_9VIRU</name>
<reference evidence="1" key="1">
    <citation type="journal article" date="2021" name="Proc. Natl. Acad. Sci. U.S.A.">
        <title>A Catalog of Tens of Thousands of Viruses from Human Metagenomes Reveals Hidden Associations with Chronic Diseases.</title>
        <authorList>
            <person name="Tisza M.J."/>
            <person name="Buck C.B."/>
        </authorList>
    </citation>
    <scope>NUCLEOTIDE SEQUENCE</scope>
    <source>
        <strain evidence="1">CtBS918</strain>
    </source>
</reference>
<dbReference type="EMBL" id="BK059130">
    <property type="protein sequence ID" value="DAE32914.1"/>
    <property type="molecule type" value="Genomic_DNA"/>
</dbReference>
<accession>A0A8S5RP42</accession>
<organism evidence="1">
    <name type="scientific">virus sp. ctBS918</name>
    <dbReference type="NCBI Taxonomy" id="2825807"/>
    <lineage>
        <taxon>Viruses</taxon>
    </lineage>
</organism>
<proteinExistence type="predicted"/>
<evidence type="ECO:0000313" key="1">
    <source>
        <dbReference type="EMBL" id="DAE32914.1"/>
    </source>
</evidence>
<protein>
    <submittedName>
        <fullName evidence="1">Uncharacterized protein</fullName>
    </submittedName>
</protein>